<organism evidence="1 2">
    <name type="scientific">Delitschia confertaspora ATCC 74209</name>
    <dbReference type="NCBI Taxonomy" id="1513339"/>
    <lineage>
        <taxon>Eukaryota</taxon>
        <taxon>Fungi</taxon>
        <taxon>Dikarya</taxon>
        <taxon>Ascomycota</taxon>
        <taxon>Pezizomycotina</taxon>
        <taxon>Dothideomycetes</taxon>
        <taxon>Pleosporomycetidae</taxon>
        <taxon>Pleosporales</taxon>
        <taxon>Delitschiaceae</taxon>
        <taxon>Delitschia</taxon>
    </lineage>
</organism>
<keyword evidence="2" id="KW-1185">Reference proteome</keyword>
<dbReference type="EMBL" id="ML993929">
    <property type="protein sequence ID" value="KAF2202649.1"/>
    <property type="molecule type" value="Genomic_DNA"/>
</dbReference>
<evidence type="ECO:0000313" key="2">
    <source>
        <dbReference type="Proteomes" id="UP000799536"/>
    </source>
</evidence>
<accession>A0A9P4JQQ1</accession>
<reference evidence="1" key="1">
    <citation type="journal article" date="2020" name="Stud. Mycol.">
        <title>101 Dothideomycetes genomes: a test case for predicting lifestyles and emergence of pathogens.</title>
        <authorList>
            <person name="Haridas S."/>
            <person name="Albert R."/>
            <person name="Binder M."/>
            <person name="Bloem J."/>
            <person name="Labutti K."/>
            <person name="Salamov A."/>
            <person name="Andreopoulos B."/>
            <person name="Baker S."/>
            <person name="Barry K."/>
            <person name="Bills G."/>
            <person name="Bluhm B."/>
            <person name="Cannon C."/>
            <person name="Castanera R."/>
            <person name="Culley D."/>
            <person name="Daum C."/>
            <person name="Ezra D."/>
            <person name="Gonzalez J."/>
            <person name="Henrissat B."/>
            <person name="Kuo A."/>
            <person name="Liang C."/>
            <person name="Lipzen A."/>
            <person name="Lutzoni F."/>
            <person name="Magnuson J."/>
            <person name="Mondo S."/>
            <person name="Nolan M."/>
            <person name="Ohm R."/>
            <person name="Pangilinan J."/>
            <person name="Park H.-J."/>
            <person name="Ramirez L."/>
            <person name="Alfaro M."/>
            <person name="Sun H."/>
            <person name="Tritt A."/>
            <person name="Yoshinaga Y."/>
            <person name="Zwiers L.-H."/>
            <person name="Turgeon B."/>
            <person name="Goodwin S."/>
            <person name="Spatafora J."/>
            <person name="Crous P."/>
            <person name="Grigoriev I."/>
        </authorList>
    </citation>
    <scope>NUCLEOTIDE SEQUENCE</scope>
    <source>
        <strain evidence="1">ATCC 74209</strain>
    </source>
</reference>
<gene>
    <name evidence="1" type="ORF">GQ43DRAFT_439538</name>
</gene>
<evidence type="ECO:0000313" key="1">
    <source>
        <dbReference type="EMBL" id="KAF2202649.1"/>
    </source>
</evidence>
<protein>
    <submittedName>
        <fullName evidence="1">Uncharacterized protein</fullName>
    </submittedName>
</protein>
<comment type="caution">
    <text evidence="1">The sequence shown here is derived from an EMBL/GenBank/DDBJ whole genome shotgun (WGS) entry which is preliminary data.</text>
</comment>
<dbReference type="Proteomes" id="UP000799536">
    <property type="component" value="Unassembled WGS sequence"/>
</dbReference>
<dbReference type="AlphaFoldDB" id="A0A9P4JQQ1"/>
<name>A0A9P4JQQ1_9PLEO</name>
<sequence>MASLCAQVTAEFIEIPYSSPNSTFVFILDVMSFRAYHYQEIPLLFGILRSL</sequence>
<proteinExistence type="predicted"/>